<feature type="domain" description="Isopenicillin N synthase-like Fe(2+) 2OG dioxygenase" evidence="3">
    <location>
        <begin position="163"/>
        <end position="239"/>
    </location>
</feature>
<evidence type="ECO:0000313" key="5">
    <source>
        <dbReference type="Proteomes" id="UP000799421"/>
    </source>
</evidence>
<dbReference type="Gene3D" id="2.60.120.330">
    <property type="entry name" value="B-lactam Antibiotic, Isopenicillin N Synthase, Chain"/>
    <property type="match status" value="1"/>
</dbReference>
<reference evidence="4" key="1">
    <citation type="journal article" date="2020" name="Stud. Mycol.">
        <title>101 Dothideomycetes genomes: a test case for predicting lifestyles and emergence of pathogens.</title>
        <authorList>
            <person name="Haridas S."/>
            <person name="Albert R."/>
            <person name="Binder M."/>
            <person name="Bloem J."/>
            <person name="Labutti K."/>
            <person name="Salamov A."/>
            <person name="Andreopoulos B."/>
            <person name="Baker S."/>
            <person name="Barry K."/>
            <person name="Bills G."/>
            <person name="Bluhm B."/>
            <person name="Cannon C."/>
            <person name="Castanera R."/>
            <person name="Culley D."/>
            <person name="Daum C."/>
            <person name="Ezra D."/>
            <person name="Gonzalez J."/>
            <person name="Henrissat B."/>
            <person name="Kuo A."/>
            <person name="Liang C."/>
            <person name="Lipzen A."/>
            <person name="Lutzoni F."/>
            <person name="Magnuson J."/>
            <person name="Mondo S."/>
            <person name="Nolan M."/>
            <person name="Ohm R."/>
            <person name="Pangilinan J."/>
            <person name="Park H.-J."/>
            <person name="Ramirez L."/>
            <person name="Alfaro M."/>
            <person name="Sun H."/>
            <person name="Tritt A."/>
            <person name="Yoshinaga Y."/>
            <person name="Zwiers L.-H."/>
            <person name="Turgeon B."/>
            <person name="Goodwin S."/>
            <person name="Spatafora J."/>
            <person name="Crous P."/>
            <person name="Grigoriev I."/>
        </authorList>
    </citation>
    <scope>NUCLEOTIDE SEQUENCE</scope>
    <source>
        <strain evidence="4">CBS 480.64</strain>
    </source>
</reference>
<evidence type="ECO:0000256" key="2">
    <source>
        <dbReference type="SAM" id="MobiDB-lite"/>
    </source>
</evidence>
<dbReference type="EMBL" id="MU006079">
    <property type="protein sequence ID" value="KAF2857051.1"/>
    <property type="molecule type" value="Genomic_DNA"/>
</dbReference>
<dbReference type="InterPro" id="IPR027443">
    <property type="entry name" value="IPNS-like_sf"/>
</dbReference>
<evidence type="ECO:0000259" key="3">
    <source>
        <dbReference type="Pfam" id="PF03171"/>
    </source>
</evidence>
<comment type="similarity">
    <text evidence="1">Belongs to the iron/ascorbate-dependent oxidoreductase family.</text>
</comment>
<dbReference type="InterPro" id="IPR050231">
    <property type="entry name" value="Iron_ascorbate_oxido_reductase"/>
</dbReference>
<evidence type="ECO:0000256" key="1">
    <source>
        <dbReference type="ARBA" id="ARBA00008056"/>
    </source>
</evidence>
<dbReference type="SUPFAM" id="SSF51197">
    <property type="entry name" value="Clavaminate synthase-like"/>
    <property type="match status" value="1"/>
</dbReference>
<protein>
    <recommendedName>
        <fullName evidence="3">Isopenicillin N synthase-like Fe(2+) 2OG dioxygenase domain-containing protein</fullName>
    </recommendedName>
</protein>
<name>A0A6A7BNN4_9PEZI</name>
<dbReference type="OrthoDB" id="288590at2759"/>
<dbReference type="AlphaFoldDB" id="A0A6A7BNN4"/>
<feature type="compositionally biased region" description="Basic and acidic residues" evidence="2">
    <location>
        <begin position="283"/>
        <end position="297"/>
    </location>
</feature>
<feature type="region of interest" description="Disordered" evidence="2">
    <location>
        <begin position="283"/>
        <end position="305"/>
    </location>
</feature>
<dbReference type="InterPro" id="IPR044861">
    <property type="entry name" value="IPNS-like_FE2OG_OXY"/>
</dbReference>
<proteinExistence type="inferred from homology"/>
<keyword evidence="5" id="KW-1185">Reference proteome</keyword>
<accession>A0A6A7BNN4</accession>
<sequence>MDEFLPPQGPPPLLDLEQIYTLAYQGWLKANLKPEMTDCLHQLSVASDTFFAMDETEKRSLYPPTHGTECGYYRVVGEKEYVTLRYSRNPELPLEQCASDVWQHLGAFLHRILCDLSRAAELGVHVWDNLVANSLTLPKDGNSLNNITTLLRLFKYLPEKGISEPHVDIGLLTLCVGRGRGLQVLDHNVQPPAWIDVDGPVVLIGDFTRALLQQKVRAAMHRVVGNPNGRASIVFALRPYLVGNIDLKTFGGEGMVDARQYFLKVKGSKYNVNAIKEVREKQRKLQEQKRAAAEKEAAQQMPQKG</sequence>
<dbReference type="PANTHER" id="PTHR47990">
    <property type="entry name" value="2-OXOGLUTARATE (2OG) AND FE(II)-DEPENDENT OXYGENASE SUPERFAMILY PROTEIN-RELATED"/>
    <property type="match status" value="1"/>
</dbReference>
<gene>
    <name evidence="4" type="ORF">K470DRAFT_261164</name>
</gene>
<organism evidence="4 5">
    <name type="scientific">Piedraia hortae CBS 480.64</name>
    <dbReference type="NCBI Taxonomy" id="1314780"/>
    <lineage>
        <taxon>Eukaryota</taxon>
        <taxon>Fungi</taxon>
        <taxon>Dikarya</taxon>
        <taxon>Ascomycota</taxon>
        <taxon>Pezizomycotina</taxon>
        <taxon>Dothideomycetes</taxon>
        <taxon>Dothideomycetidae</taxon>
        <taxon>Capnodiales</taxon>
        <taxon>Piedraiaceae</taxon>
        <taxon>Piedraia</taxon>
    </lineage>
</organism>
<dbReference type="Proteomes" id="UP000799421">
    <property type="component" value="Unassembled WGS sequence"/>
</dbReference>
<dbReference type="Pfam" id="PF03171">
    <property type="entry name" value="2OG-FeII_Oxy"/>
    <property type="match status" value="1"/>
</dbReference>
<evidence type="ECO:0000313" key="4">
    <source>
        <dbReference type="EMBL" id="KAF2857051.1"/>
    </source>
</evidence>